<feature type="chain" id="PRO_5047466457" evidence="1">
    <location>
        <begin position="21"/>
        <end position="338"/>
    </location>
</feature>
<evidence type="ECO:0000313" key="3">
    <source>
        <dbReference type="Proteomes" id="UP000245523"/>
    </source>
</evidence>
<feature type="signal peptide" evidence="1">
    <location>
        <begin position="1"/>
        <end position="20"/>
    </location>
</feature>
<sequence length="338" mass="38289">MKFLRRFLLSSLFGATFAFANENGEASADSLDSSNSSPKEESFQVDIEHNLNFLGFYLPHSALRNSGSLKSWPFFAFAFPLSWTSSISLDKKFGKLLSINTDFSGDLNVFGTSVRAMAATKWMGLLDLGIIGSVTSAFNYSSSNSSIIFMGVYNPEKKELEGDNFGTEALFDVKYFATLTIPLMSFLPKSDWTKIMIKPSASLTNLYYTGAEDGEFWKVGNEYSANGYRYSYGATLIYLLPFKYFPSAMVKYTVSGIVHESDYDAVYDPYDPGFKEITITPMLSVQFNEKWSGLLMVNIERERKFRHYHYDSDEELLQERVGSDWTIPHIIFLATRTF</sequence>
<name>A0ABX5LSF6_9BACT</name>
<proteinExistence type="predicted"/>
<keyword evidence="3" id="KW-1185">Reference proteome</keyword>
<reference evidence="2 3" key="1">
    <citation type="submission" date="2018-05" db="EMBL/GenBank/DDBJ databases">
        <title>Animal gut microbial communities from fecal samples from Wisconsin, USA.</title>
        <authorList>
            <person name="Neumann A."/>
        </authorList>
    </citation>
    <scope>NUCLEOTIDE SEQUENCE [LARGE SCALE GENOMIC DNA]</scope>
    <source>
        <strain evidence="2 3">UWS4</strain>
    </source>
</reference>
<evidence type="ECO:0000256" key="1">
    <source>
        <dbReference type="SAM" id="SignalP"/>
    </source>
</evidence>
<protein>
    <submittedName>
        <fullName evidence="2">Uncharacterized protein</fullName>
    </submittedName>
</protein>
<keyword evidence="1" id="KW-0732">Signal</keyword>
<accession>A0ABX5LSF6</accession>
<gene>
    <name evidence="2" type="ORF">B0H50_101310</name>
</gene>
<dbReference type="RefSeq" id="WP_106198135.1">
    <property type="nucleotide sequence ID" value="NZ_JAXEIU010000062.1"/>
</dbReference>
<dbReference type="EMBL" id="QGHD01000001">
    <property type="protein sequence ID" value="PWL04295.1"/>
    <property type="molecule type" value="Genomic_DNA"/>
</dbReference>
<organism evidence="2 3">
    <name type="scientific">Hallerella porci</name>
    <dbReference type="NCBI Taxonomy" id="1945871"/>
    <lineage>
        <taxon>Bacteria</taxon>
        <taxon>Pseudomonadati</taxon>
        <taxon>Fibrobacterota</taxon>
        <taxon>Fibrobacteria</taxon>
        <taxon>Fibrobacterales</taxon>
        <taxon>Fibrobacteraceae</taxon>
        <taxon>Hallerella</taxon>
    </lineage>
</organism>
<comment type="caution">
    <text evidence="2">The sequence shown here is derived from an EMBL/GenBank/DDBJ whole genome shotgun (WGS) entry which is preliminary data.</text>
</comment>
<evidence type="ECO:0000313" key="2">
    <source>
        <dbReference type="EMBL" id="PWL04295.1"/>
    </source>
</evidence>
<dbReference type="Proteomes" id="UP000245523">
    <property type="component" value="Unassembled WGS sequence"/>
</dbReference>